<dbReference type="Proteomes" id="UP000295543">
    <property type="component" value="Unassembled WGS sequence"/>
</dbReference>
<dbReference type="Pfam" id="PF03963">
    <property type="entry name" value="FlgD"/>
    <property type="match status" value="1"/>
</dbReference>
<reference evidence="8 9" key="1">
    <citation type="submission" date="2019-03" db="EMBL/GenBank/DDBJ databases">
        <title>Luteimonas zhaokaii sp.nov., isolated from the rectal contents of Plateau pika in Yushu, Qinghai Province, China.</title>
        <authorList>
            <person name="Zhang G."/>
        </authorList>
    </citation>
    <scope>NUCLEOTIDE SEQUENCE [LARGE SCALE GENOMIC DNA]</scope>
    <source>
        <strain evidence="8 9">THG-MD21</strain>
    </source>
</reference>
<comment type="similarity">
    <text evidence="1 5">Belongs to the FlgD family.</text>
</comment>
<accession>A0A4V3ANB8</accession>
<evidence type="ECO:0000313" key="8">
    <source>
        <dbReference type="EMBL" id="TDK30544.1"/>
    </source>
</evidence>
<dbReference type="Pfam" id="PF13861">
    <property type="entry name" value="FLgD_tudor"/>
    <property type="match status" value="1"/>
</dbReference>
<evidence type="ECO:0000256" key="5">
    <source>
        <dbReference type="RuleBase" id="RU362076"/>
    </source>
</evidence>
<organism evidence="8 9">
    <name type="scientific">Luteimonas terrae</name>
    <dbReference type="NCBI Taxonomy" id="1530191"/>
    <lineage>
        <taxon>Bacteria</taxon>
        <taxon>Pseudomonadati</taxon>
        <taxon>Pseudomonadota</taxon>
        <taxon>Gammaproteobacteria</taxon>
        <taxon>Lysobacterales</taxon>
        <taxon>Lysobacteraceae</taxon>
        <taxon>Luteimonas</taxon>
    </lineage>
</organism>
<feature type="domain" description="FlgD Tudor-like" evidence="7">
    <location>
        <begin position="85"/>
        <end position="222"/>
    </location>
</feature>
<dbReference type="Gene3D" id="2.60.40.4070">
    <property type="match status" value="1"/>
</dbReference>
<dbReference type="RefSeq" id="WP_133393637.1">
    <property type="nucleotide sequence ID" value="NZ_SMTG01000004.1"/>
</dbReference>
<name>A0A4V3ANB8_9GAMM</name>
<evidence type="ECO:0000259" key="6">
    <source>
        <dbReference type="Pfam" id="PF13860"/>
    </source>
</evidence>
<dbReference type="OrthoDB" id="9785233at2"/>
<evidence type="ECO:0000313" key="9">
    <source>
        <dbReference type="Proteomes" id="UP000295543"/>
    </source>
</evidence>
<keyword evidence="8" id="KW-0969">Cilium</keyword>
<keyword evidence="8" id="KW-0282">Flagellum</keyword>
<comment type="function">
    <text evidence="4 5">Required for flagellar hook formation. May act as a scaffolding protein.</text>
</comment>
<evidence type="ECO:0000256" key="4">
    <source>
        <dbReference type="ARBA" id="ARBA00024746"/>
    </source>
</evidence>
<dbReference type="GO" id="GO:0044781">
    <property type="term" value="P:bacterial-type flagellum organization"/>
    <property type="evidence" value="ECO:0007669"/>
    <property type="project" value="UniProtKB-UniRule"/>
</dbReference>
<dbReference type="InterPro" id="IPR025963">
    <property type="entry name" value="FLgD_Tudor"/>
</dbReference>
<dbReference type="AlphaFoldDB" id="A0A4V3ANB8"/>
<sequence>MATVDTTTLAGLGLTPKQKQAEPSTGALGQANFLRLMTEQLKHQDPLKPLDSQQFLGQLAQFSTVQGIDQMQTAMGSMASVMESDQTLRAATLVGHDALVETSKVQLAPGAPLSGEIQATRAGAQTIEIVDSGGTTVRKLTVQADGAGATPYHWDGLTDAGVPASGGTYTIKAVAGSAADGAGTGEALSVRVKAKVESVSIEASGLTLNMAGIGSHSLAAVRRLG</sequence>
<comment type="caution">
    <text evidence="8">The sequence shown here is derived from an EMBL/GenBank/DDBJ whole genome shotgun (WGS) entry which is preliminary data.</text>
</comment>
<evidence type="ECO:0000259" key="7">
    <source>
        <dbReference type="Pfam" id="PF13861"/>
    </source>
</evidence>
<keyword evidence="3 5" id="KW-1005">Bacterial flagellum biogenesis</keyword>
<dbReference type="Pfam" id="PF13860">
    <property type="entry name" value="FlgD_ig"/>
    <property type="match status" value="1"/>
</dbReference>
<evidence type="ECO:0000256" key="3">
    <source>
        <dbReference type="ARBA" id="ARBA00022795"/>
    </source>
</evidence>
<keyword evidence="8" id="KW-0966">Cell projection</keyword>
<keyword evidence="9" id="KW-1185">Reference proteome</keyword>
<dbReference type="InterPro" id="IPR005648">
    <property type="entry name" value="FlgD"/>
</dbReference>
<evidence type="ECO:0000256" key="2">
    <source>
        <dbReference type="ARBA" id="ARBA00016013"/>
    </source>
</evidence>
<dbReference type="Gene3D" id="2.30.30.910">
    <property type="match status" value="1"/>
</dbReference>
<feature type="domain" description="FlgD/Vpr Ig-like" evidence="6">
    <location>
        <begin position="108"/>
        <end position="177"/>
    </location>
</feature>
<evidence type="ECO:0000256" key="1">
    <source>
        <dbReference type="ARBA" id="ARBA00010577"/>
    </source>
</evidence>
<gene>
    <name evidence="8" type="primary">flgD</name>
    <name evidence="8" type="ORF">E2F49_09210</name>
</gene>
<protein>
    <recommendedName>
        <fullName evidence="2 5">Basal-body rod modification protein FlgD</fullName>
    </recommendedName>
</protein>
<proteinExistence type="inferred from homology"/>
<dbReference type="EMBL" id="SMTG01000004">
    <property type="protein sequence ID" value="TDK30544.1"/>
    <property type="molecule type" value="Genomic_DNA"/>
</dbReference>
<dbReference type="InterPro" id="IPR025965">
    <property type="entry name" value="FlgD/Vpr_Ig-like"/>
</dbReference>